<dbReference type="EMBL" id="JAGZZP010000016">
    <property type="protein sequence ID" value="MBS6535625.1"/>
    <property type="molecule type" value="Genomic_DNA"/>
</dbReference>
<keyword evidence="1" id="KW-0472">Membrane</keyword>
<evidence type="ECO:0000313" key="3">
    <source>
        <dbReference type="Proteomes" id="UP000748991"/>
    </source>
</evidence>
<accession>A0A943SS11</accession>
<keyword evidence="1" id="KW-1133">Transmembrane helix</keyword>
<gene>
    <name evidence="2" type="ORF">KH327_07320</name>
</gene>
<dbReference type="Gene3D" id="3.40.30.10">
    <property type="entry name" value="Glutaredoxin"/>
    <property type="match status" value="1"/>
</dbReference>
<sequence length="251" mass="30104">MKKRLKLTLLVISFIFITIFGTLTYIEYSRKSDIENRRVEDYFEQIESYYDQVNETYLSTNANNLKHRDLFEKIYKEKHKSKDYLNRYKRCQRLNLILTYNSLVADNDLDYKFFLRVNNNLNLKMKGLKTNLLFSKNKSLINKMGEKELPDNLLDIKVVTKKDCDYCMDLKNNFRLVNLDFKTYSFDNPDDLEMIKNIESEYGKIILVPFVLIDDDNMKYGEEKEFKEELTKKISNKIIDIEREDKKGEES</sequence>
<evidence type="ECO:0000313" key="2">
    <source>
        <dbReference type="EMBL" id="MBS6535625.1"/>
    </source>
</evidence>
<evidence type="ECO:0000256" key="1">
    <source>
        <dbReference type="SAM" id="Phobius"/>
    </source>
</evidence>
<protein>
    <recommendedName>
        <fullName evidence="4">Glutaredoxin</fullName>
    </recommendedName>
</protein>
<dbReference type="RefSeq" id="WP_278638285.1">
    <property type="nucleotide sequence ID" value="NZ_JAGZZP010000016.1"/>
</dbReference>
<keyword evidence="1" id="KW-0812">Transmembrane</keyword>
<evidence type="ECO:0008006" key="4">
    <source>
        <dbReference type="Google" id="ProtNLM"/>
    </source>
</evidence>
<dbReference type="Proteomes" id="UP000748991">
    <property type="component" value="Unassembled WGS sequence"/>
</dbReference>
<dbReference type="AlphaFoldDB" id="A0A943SS11"/>
<reference evidence="2" key="1">
    <citation type="submission" date="2021-02" db="EMBL/GenBank/DDBJ databases">
        <title>Infant gut strain persistence is associated with maternal origin, phylogeny, and functional potential including surface adhesion and iron acquisition.</title>
        <authorList>
            <person name="Lou Y.C."/>
        </authorList>
    </citation>
    <scope>NUCLEOTIDE SEQUENCE</scope>
    <source>
        <strain evidence="2">L3_060_052G1_dasL3_060_052G1_concoct_1</strain>
    </source>
</reference>
<name>A0A943SS11_9FIRM</name>
<proteinExistence type="predicted"/>
<feature type="transmembrane region" description="Helical" evidence="1">
    <location>
        <begin position="7"/>
        <end position="26"/>
    </location>
</feature>
<organism evidence="2 3">
    <name type="scientific">Peptoniphilus harei</name>
    <dbReference type="NCBI Taxonomy" id="54005"/>
    <lineage>
        <taxon>Bacteria</taxon>
        <taxon>Bacillati</taxon>
        <taxon>Bacillota</taxon>
        <taxon>Tissierellia</taxon>
        <taxon>Tissierellales</taxon>
        <taxon>Peptoniphilaceae</taxon>
        <taxon>Peptoniphilus</taxon>
    </lineage>
</organism>
<comment type="caution">
    <text evidence="2">The sequence shown here is derived from an EMBL/GenBank/DDBJ whole genome shotgun (WGS) entry which is preliminary data.</text>
</comment>